<evidence type="ECO:0000256" key="6">
    <source>
        <dbReference type="ARBA" id="ARBA00022833"/>
    </source>
</evidence>
<dbReference type="SUPFAM" id="SSF48403">
    <property type="entry name" value="Ankyrin repeat"/>
    <property type="match status" value="1"/>
</dbReference>
<dbReference type="InterPro" id="IPR002110">
    <property type="entry name" value="Ankyrin_rpt"/>
</dbReference>
<dbReference type="AlphaFoldDB" id="A0A4R1QKB5"/>
<evidence type="ECO:0000256" key="2">
    <source>
        <dbReference type="ARBA" id="ARBA00022670"/>
    </source>
</evidence>
<feature type="repeat" description="ANK" evidence="9">
    <location>
        <begin position="405"/>
        <end position="437"/>
    </location>
</feature>
<feature type="domain" description="Peptidase M48" evidence="11">
    <location>
        <begin position="73"/>
        <end position="159"/>
    </location>
</feature>
<evidence type="ECO:0000256" key="7">
    <source>
        <dbReference type="ARBA" id="ARBA00023043"/>
    </source>
</evidence>
<name>A0A4R1QKB5_9BACL</name>
<feature type="repeat" description="ANK" evidence="9">
    <location>
        <begin position="372"/>
        <end position="404"/>
    </location>
</feature>
<keyword evidence="6" id="KW-0862">Zinc</keyword>
<feature type="transmembrane region" description="Helical" evidence="10">
    <location>
        <begin position="43"/>
        <end position="63"/>
    </location>
</feature>
<accession>A0A4R1QKB5</accession>
<dbReference type="GO" id="GO:0004222">
    <property type="term" value="F:metalloendopeptidase activity"/>
    <property type="evidence" value="ECO:0007669"/>
    <property type="project" value="InterPro"/>
</dbReference>
<evidence type="ECO:0000256" key="5">
    <source>
        <dbReference type="ARBA" id="ARBA00022801"/>
    </source>
</evidence>
<evidence type="ECO:0000256" key="3">
    <source>
        <dbReference type="ARBA" id="ARBA00022723"/>
    </source>
</evidence>
<dbReference type="RefSeq" id="WP_132947024.1">
    <property type="nucleotide sequence ID" value="NZ_SLUL01000001.1"/>
</dbReference>
<keyword evidence="10" id="KW-0812">Transmembrane</keyword>
<dbReference type="PANTHER" id="PTHR24171">
    <property type="entry name" value="ANKYRIN REPEAT DOMAIN-CONTAINING PROTEIN 39-RELATED"/>
    <property type="match status" value="1"/>
</dbReference>
<keyword evidence="13" id="KW-1185">Reference proteome</keyword>
<reference evidence="12 13" key="1">
    <citation type="submission" date="2019-03" db="EMBL/GenBank/DDBJ databases">
        <title>Genomic Encyclopedia of Type Strains, Phase IV (KMG-IV): sequencing the most valuable type-strain genomes for metagenomic binning, comparative biology and taxonomic classification.</title>
        <authorList>
            <person name="Goeker M."/>
        </authorList>
    </citation>
    <scope>NUCLEOTIDE SEQUENCE [LARGE SCALE GENOMIC DNA]</scope>
    <source>
        <strain evidence="12 13">DSM 24979</strain>
    </source>
</reference>
<gene>
    <name evidence="12" type="ORF">EDD69_101117</name>
</gene>
<dbReference type="Pfam" id="PF00023">
    <property type="entry name" value="Ank"/>
    <property type="match status" value="1"/>
</dbReference>
<feature type="transmembrane region" description="Helical" evidence="10">
    <location>
        <begin position="263"/>
        <end position="285"/>
    </location>
</feature>
<evidence type="ECO:0000313" key="13">
    <source>
        <dbReference type="Proteomes" id="UP000295658"/>
    </source>
</evidence>
<comment type="cofactor">
    <cofactor evidence="1">
        <name>Zn(2+)</name>
        <dbReference type="ChEBI" id="CHEBI:29105"/>
    </cofactor>
</comment>
<evidence type="ECO:0000259" key="11">
    <source>
        <dbReference type="Pfam" id="PF01435"/>
    </source>
</evidence>
<keyword evidence="10" id="KW-1133">Transmembrane helix</keyword>
<evidence type="ECO:0000256" key="1">
    <source>
        <dbReference type="ARBA" id="ARBA00001947"/>
    </source>
</evidence>
<dbReference type="PRINTS" id="PR01415">
    <property type="entry name" value="ANKYRIN"/>
</dbReference>
<evidence type="ECO:0000313" key="12">
    <source>
        <dbReference type="EMBL" id="TCL53111.1"/>
    </source>
</evidence>
<feature type="transmembrane region" description="Helical" evidence="10">
    <location>
        <begin position="20"/>
        <end position="37"/>
    </location>
</feature>
<dbReference type="EMBL" id="SLUL01000001">
    <property type="protein sequence ID" value="TCL53111.1"/>
    <property type="molecule type" value="Genomic_DNA"/>
</dbReference>
<keyword evidence="10" id="KW-0472">Membrane</keyword>
<evidence type="ECO:0000256" key="8">
    <source>
        <dbReference type="ARBA" id="ARBA00023049"/>
    </source>
</evidence>
<evidence type="ECO:0000256" key="4">
    <source>
        <dbReference type="ARBA" id="ARBA00022737"/>
    </source>
</evidence>
<keyword evidence="7 9" id="KW-0040">ANK repeat</keyword>
<organism evidence="12 13">
    <name type="scientific">Thermolongibacillus altinsuensis</name>
    <dbReference type="NCBI Taxonomy" id="575256"/>
    <lineage>
        <taxon>Bacteria</taxon>
        <taxon>Bacillati</taxon>
        <taxon>Bacillota</taxon>
        <taxon>Bacilli</taxon>
        <taxon>Bacillales</taxon>
        <taxon>Anoxybacillaceae</taxon>
        <taxon>Thermolongibacillus</taxon>
    </lineage>
</organism>
<dbReference type="InterPro" id="IPR001915">
    <property type="entry name" value="Peptidase_M48"/>
</dbReference>
<dbReference type="OrthoDB" id="9810445at2"/>
<dbReference type="GO" id="GO:0006508">
    <property type="term" value="P:proteolysis"/>
    <property type="evidence" value="ECO:0007669"/>
    <property type="project" value="UniProtKB-KW"/>
</dbReference>
<sequence>MNLSNLMSEKELIHPNERRYFCLVATISVLLYISLALSIVGLLIALSFIAVSLFLHALMISMIRSNAVRLSEAQFPEVYAKVKELCEQMGISRVPDVYVMESSGALNAFAARFFGRNMVVLYSEIFELIDRGGHDELAFVIAHELAHIKRNHISKSLFILPAMWIPGLAELYLRACEYTCDRYGAYYTNSEAGKNALTILAVGKQLYKRVNREAYVEQLREEKGFFVWLSEILSSHPPLPKRIAEIERFFAGEASKQRSFTKAALLVAGLFAGIVLIGAGGYYGWTTLSETTWFEEESEQQWASGEILPLVGAIIAGDEQEVRQLIEQDEDVNVIDDQGMTPLHWAAQDGNDAIATLLLQAGADIEAQDEYTGMTPLMMAAQAGQSDMVALLASKGAEVNAQDLDGMTALMYAAMNGHTETVKTLLDLGANPKKADHSGMTALMYAIQSGYRDTVALLRQHERGF</sequence>
<keyword evidence="2" id="KW-0645">Protease</keyword>
<protein>
    <submittedName>
        <fullName evidence="12">Peptidase M48-like protein</fullName>
    </submittedName>
</protein>
<evidence type="ECO:0000256" key="10">
    <source>
        <dbReference type="SAM" id="Phobius"/>
    </source>
</evidence>
<evidence type="ECO:0000256" key="9">
    <source>
        <dbReference type="PROSITE-ProRule" id="PRU00023"/>
    </source>
</evidence>
<keyword evidence="4" id="KW-0677">Repeat</keyword>
<feature type="repeat" description="ANK" evidence="9">
    <location>
        <begin position="338"/>
        <end position="370"/>
    </location>
</feature>
<keyword evidence="5" id="KW-0378">Hydrolase</keyword>
<dbReference type="SMART" id="SM00248">
    <property type="entry name" value="ANK"/>
    <property type="match status" value="5"/>
</dbReference>
<comment type="caution">
    <text evidence="12">The sequence shown here is derived from an EMBL/GenBank/DDBJ whole genome shotgun (WGS) entry which is preliminary data.</text>
</comment>
<keyword evidence="3" id="KW-0479">Metal-binding</keyword>
<dbReference type="Pfam" id="PF01435">
    <property type="entry name" value="Peptidase_M48"/>
    <property type="match status" value="2"/>
</dbReference>
<dbReference type="Gene3D" id="3.30.2010.10">
    <property type="entry name" value="Metalloproteases ('zincins'), catalytic domain"/>
    <property type="match status" value="1"/>
</dbReference>
<dbReference type="PROSITE" id="PS50297">
    <property type="entry name" value="ANK_REP_REGION"/>
    <property type="match status" value="3"/>
</dbReference>
<dbReference type="Pfam" id="PF12796">
    <property type="entry name" value="Ank_2"/>
    <property type="match status" value="1"/>
</dbReference>
<feature type="domain" description="Peptidase M48" evidence="11">
    <location>
        <begin position="167"/>
        <end position="247"/>
    </location>
</feature>
<dbReference type="Gene3D" id="1.25.40.20">
    <property type="entry name" value="Ankyrin repeat-containing domain"/>
    <property type="match status" value="2"/>
</dbReference>
<proteinExistence type="predicted"/>
<keyword evidence="8" id="KW-0482">Metalloprotease</keyword>
<dbReference type="GO" id="GO:0046872">
    <property type="term" value="F:metal ion binding"/>
    <property type="evidence" value="ECO:0007669"/>
    <property type="project" value="UniProtKB-KW"/>
</dbReference>
<dbReference type="PROSITE" id="PS50088">
    <property type="entry name" value="ANK_REPEAT"/>
    <property type="match status" value="3"/>
</dbReference>
<dbReference type="CDD" id="cd07325">
    <property type="entry name" value="M48_Ste24p_like"/>
    <property type="match status" value="1"/>
</dbReference>
<dbReference type="InterPro" id="IPR036770">
    <property type="entry name" value="Ankyrin_rpt-contain_sf"/>
</dbReference>
<dbReference type="Proteomes" id="UP000295658">
    <property type="component" value="Unassembled WGS sequence"/>
</dbReference>